<comment type="caution">
    <text evidence="2">The sequence shown here is derived from an EMBL/GenBank/DDBJ whole genome shotgun (WGS) entry which is preliminary data.</text>
</comment>
<dbReference type="AlphaFoldDB" id="A0AAV0XLR4"/>
<protein>
    <submittedName>
        <fullName evidence="2">Uncharacterized protein</fullName>
    </submittedName>
</protein>
<evidence type="ECO:0000256" key="1">
    <source>
        <dbReference type="SAM" id="MobiDB-lite"/>
    </source>
</evidence>
<reference evidence="2 3" key="1">
    <citation type="submission" date="2023-01" db="EMBL/GenBank/DDBJ databases">
        <authorList>
            <person name="Whitehead M."/>
        </authorList>
    </citation>
    <scope>NUCLEOTIDE SEQUENCE [LARGE SCALE GENOMIC DNA]</scope>
</reference>
<organism evidence="2 3">
    <name type="scientific">Macrosiphum euphorbiae</name>
    <name type="common">potato aphid</name>
    <dbReference type="NCBI Taxonomy" id="13131"/>
    <lineage>
        <taxon>Eukaryota</taxon>
        <taxon>Metazoa</taxon>
        <taxon>Ecdysozoa</taxon>
        <taxon>Arthropoda</taxon>
        <taxon>Hexapoda</taxon>
        <taxon>Insecta</taxon>
        <taxon>Pterygota</taxon>
        <taxon>Neoptera</taxon>
        <taxon>Paraneoptera</taxon>
        <taxon>Hemiptera</taxon>
        <taxon>Sternorrhyncha</taxon>
        <taxon>Aphidomorpha</taxon>
        <taxon>Aphidoidea</taxon>
        <taxon>Aphididae</taxon>
        <taxon>Macrosiphini</taxon>
        <taxon>Macrosiphum</taxon>
    </lineage>
</organism>
<proteinExistence type="predicted"/>
<sequence>MGNVRSGNTGNKQIDFENRSDPVPTFGGVCSARVKEIPDTKRRTTILLLRRIHDDVPLCRGSRSGGGGGQ</sequence>
<dbReference type="Proteomes" id="UP001160148">
    <property type="component" value="Unassembled WGS sequence"/>
</dbReference>
<keyword evidence="3" id="KW-1185">Reference proteome</keyword>
<evidence type="ECO:0000313" key="3">
    <source>
        <dbReference type="Proteomes" id="UP001160148"/>
    </source>
</evidence>
<feature type="region of interest" description="Disordered" evidence="1">
    <location>
        <begin position="1"/>
        <end position="22"/>
    </location>
</feature>
<evidence type="ECO:0000313" key="2">
    <source>
        <dbReference type="EMBL" id="CAI6368351.1"/>
    </source>
</evidence>
<gene>
    <name evidence="2" type="ORF">MEUPH1_LOCUS22721</name>
</gene>
<accession>A0AAV0XLR4</accession>
<dbReference type="EMBL" id="CARXXK010000005">
    <property type="protein sequence ID" value="CAI6368351.1"/>
    <property type="molecule type" value="Genomic_DNA"/>
</dbReference>
<name>A0AAV0XLR4_9HEMI</name>
<feature type="compositionally biased region" description="Polar residues" evidence="1">
    <location>
        <begin position="1"/>
        <end position="12"/>
    </location>
</feature>